<feature type="domain" description="Bardet-Biedl syndrome 1 N-terminal" evidence="1">
    <location>
        <begin position="93"/>
        <end position="234"/>
    </location>
</feature>
<name>A0A151J7S7_9HYME</name>
<dbReference type="GO" id="GO:0005119">
    <property type="term" value="F:smoothened binding"/>
    <property type="evidence" value="ECO:0007669"/>
    <property type="project" value="TreeGrafter"/>
</dbReference>
<evidence type="ECO:0000313" key="3">
    <source>
        <dbReference type="EMBL" id="KYN20035.1"/>
    </source>
</evidence>
<dbReference type="GO" id="GO:0005930">
    <property type="term" value="C:axoneme"/>
    <property type="evidence" value="ECO:0007669"/>
    <property type="project" value="TreeGrafter"/>
</dbReference>
<dbReference type="GO" id="GO:0061512">
    <property type="term" value="P:protein localization to cilium"/>
    <property type="evidence" value="ECO:0007669"/>
    <property type="project" value="TreeGrafter"/>
</dbReference>
<gene>
    <name evidence="3" type="ORF">ALC57_07609</name>
</gene>
<evidence type="ECO:0000313" key="4">
    <source>
        <dbReference type="Proteomes" id="UP000078492"/>
    </source>
</evidence>
<dbReference type="GO" id="GO:0005113">
    <property type="term" value="F:patched binding"/>
    <property type="evidence" value="ECO:0007669"/>
    <property type="project" value="TreeGrafter"/>
</dbReference>
<evidence type="ECO:0000259" key="1">
    <source>
        <dbReference type="Pfam" id="PF14779"/>
    </source>
</evidence>
<dbReference type="InterPro" id="IPR056419">
    <property type="entry name" value="GAE_BBS1"/>
</dbReference>
<dbReference type="Pfam" id="PF14779">
    <property type="entry name" value="BBS1"/>
    <property type="match status" value="1"/>
</dbReference>
<dbReference type="Pfam" id="PF23304">
    <property type="entry name" value="GAE_BBS1"/>
    <property type="match status" value="1"/>
</dbReference>
<dbReference type="InterPro" id="IPR028784">
    <property type="entry name" value="BBS1"/>
</dbReference>
<dbReference type="GO" id="GO:1905515">
    <property type="term" value="P:non-motile cilium assembly"/>
    <property type="evidence" value="ECO:0007669"/>
    <property type="project" value="InterPro"/>
</dbReference>
<sequence>MSRWLEALWEPSAGLFSLPGGLDMLDISGDGDARLICADLGPVGSDSTKIRVYKGGDQITEHNMIEPPCGIVGFYTENGEPRSSVVAVGAGASIWHKCGLDEELNVLTLADDLELLLKELGAAFLSPRTLKFLSLDNNLRLSFAEQYRRIPLVKANALTAIAIIRRDSWNDPASSCLILGTEAGEVLVLDSRAFSVMDKHILEWPPAAFASCGLWTGDGSIIIIGRDGKIGTIRRGSSVKLWETLPAPAVAIAVLTSQGAAVAVMDGTLVGFSKTGIKLWHINIPGIMLDLVSLPVPQNGLSLLAVSTVGYGIRIYDGKHHVDTVKIMEPVSALKYGRMGQEERTIAMVTVGGGLCMKILKRTADFNTNNSISNSSSSNTSKFSIPKKTRLFVDQTIRERAEAKKIHNTFQQGFLRLRLTTAKQASEHLSENQALGSNPITLETNVLGLGPNYMIRIIVTNISEDLSSTELYILCRAEDTDVNPRMIDLPLLPSAVPIPLAINANLKSQISGKVKILLCKKSNPKPLVITTVILPAAEEDFEI</sequence>
<accession>A0A151J7S7</accession>
<dbReference type="Proteomes" id="UP000078492">
    <property type="component" value="Unassembled WGS sequence"/>
</dbReference>
<dbReference type="STRING" id="471704.A0A151J7S7"/>
<dbReference type="GO" id="GO:0034464">
    <property type="term" value="C:BBSome"/>
    <property type="evidence" value="ECO:0007669"/>
    <property type="project" value="InterPro"/>
</dbReference>
<feature type="domain" description="Bardet-Biedl syndrome 1 protein GAE" evidence="2">
    <location>
        <begin position="440"/>
        <end position="538"/>
    </location>
</feature>
<organism evidence="3 4">
    <name type="scientific">Trachymyrmex cornetzi</name>
    <dbReference type="NCBI Taxonomy" id="471704"/>
    <lineage>
        <taxon>Eukaryota</taxon>
        <taxon>Metazoa</taxon>
        <taxon>Ecdysozoa</taxon>
        <taxon>Arthropoda</taxon>
        <taxon>Hexapoda</taxon>
        <taxon>Insecta</taxon>
        <taxon>Pterygota</taxon>
        <taxon>Neoptera</taxon>
        <taxon>Endopterygota</taxon>
        <taxon>Hymenoptera</taxon>
        <taxon>Apocrita</taxon>
        <taxon>Aculeata</taxon>
        <taxon>Formicoidea</taxon>
        <taxon>Formicidae</taxon>
        <taxon>Myrmicinae</taxon>
        <taxon>Trachymyrmex</taxon>
    </lineage>
</organism>
<dbReference type="GO" id="GO:0005813">
    <property type="term" value="C:centrosome"/>
    <property type="evidence" value="ECO:0007669"/>
    <property type="project" value="TreeGrafter"/>
</dbReference>
<evidence type="ECO:0000259" key="2">
    <source>
        <dbReference type="Pfam" id="PF23304"/>
    </source>
</evidence>
<dbReference type="PANTHER" id="PTHR20870">
    <property type="entry name" value="BARDET-BIEDL SYNDROME 1 PROTEIN"/>
    <property type="match status" value="1"/>
</dbReference>
<reference evidence="3 4" key="1">
    <citation type="submission" date="2015-09" db="EMBL/GenBank/DDBJ databases">
        <title>Trachymyrmex cornetzi WGS genome.</title>
        <authorList>
            <person name="Nygaard S."/>
            <person name="Hu H."/>
            <person name="Boomsma J."/>
            <person name="Zhang G."/>
        </authorList>
    </citation>
    <scope>NUCLEOTIDE SEQUENCE [LARGE SCALE GENOMIC DNA]</scope>
    <source>
        <strain evidence="3">Tcor2-1</strain>
        <tissue evidence="3">Whole body</tissue>
    </source>
</reference>
<dbReference type="InterPro" id="IPR032728">
    <property type="entry name" value="BBS1_N"/>
</dbReference>
<dbReference type="AlphaFoldDB" id="A0A151J7S7"/>
<protein>
    <submittedName>
        <fullName evidence="3">Bardet-Biedl syndrome 1 protein</fullName>
    </submittedName>
</protein>
<dbReference type="EMBL" id="KQ979640">
    <property type="protein sequence ID" value="KYN20035.1"/>
    <property type="molecule type" value="Genomic_DNA"/>
</dbReference>
<dbReference type="PANTHER" id="PTHR20870:SF0">
    <property type="entry name" value="BARDET-BIEDL SYNDROME 1 PROTEIN"/>
    <property type="match status" value="1"/>
</dbReference>
<keyword evidence="4" id="KW-1185">Reference proteome</keyword>
<proteinExistence type="predicted"/>